<dbReference type="InterPro" id="IPR029044">
    <property type="entry name" value="Nucleotide-diphossugar_trans"/>
</dbReference>
<sequence>MEKKISVIIPMYNVEPYIAHCLDSLLKQTYTNLEIVLVNDGSSDLTGEIAEQYRKRDQRINIIHIENGGASNARNIGLRHATGEYVLFIDADDYIKNDMIELLFTYSQEYNADVAIARLEGTHQQVFSFQEEENRTIEIWDNEQTLKEMLRTEKVSMFPVAKLIRKEILADLEFDVSLKLAEDAMFLTQLYLKEDINTIFVNQVLYAYFQREGSATKSVDLSYVFDTIKAYEYIYQQVISHYPALNKELVNRKNWADLEVYDKLVAFGDINEQKCISLERKIKSSYWQILKDPLFTNNRKIALTILLFNRKLYQKIVKRKKGAE</sequence>
<protein>
    <submittedName>
        <fullName evidence="4">Glycosyl transferase family 2</fullName>
    </submittedName>
</protein>
<keyword evidence="1" id="KW-0328">Glycosyltransferase</keyword>
<dbReference type="PANTHER" id="PTHR22916:SF51">
    <property type="entry name" value="GLYCOSYLTRANSFERASE EPSH-RELATED"/>
    <property type="match status" value="1"/>
</dbReference>
<dbReference type="GO" id="GO:0016757">
    <property type="term" value="F:glycosyltransferase activity"/>
    <property type="evidence" value="ECO:0007669"/>
    <property type="project" value="UniProtKB-KW"/>
</dbReference>
<feature type="domain" description="Glycosyltransferase 2-like" evidence="3">
    <location>
        <begin position="6"/>
        <end position="171"/>
    </location>
</feature>
<organism evidence="4 5">
    <name type="scientific">Granulicatella balaenopterae</name>
    <dbReference type="NCBI Taxonomy" id="137733"/>
    <lineage>
        <taxon>Bacteria</taxon>
        <taxon>Bacillati</taxon>
        <taxon>Bacillota</taxon>
        <taxon>Bacilli</taxon>
        <taxon>Lactobacillales</taxon>
        <taxon>Carnobacteriaceae</taxon>
        <taxon>Granulicatella</taxon>
    </lineage>
</organism>
<keyword evidence="5" id="KW-1185">Reference proteome</keyword>
<dbReference type="InterPro" id="IPR001173">
    <property type="entry name" value="Glyco_trans_2-like"/>
</dbReference>
<dbReference type="EMBL" id="FOGF01000038">
    <property type="protein sequence ID" value="SER34232.1"/>
    <property type="molecule type" value="Genomic_DNA"/>
</dbReference>
<dbReference type="CDD" id="cd00761">
    <property type="entry name" value="Glyco_tranf_GTA_type"/>
    <property type="match status" value="1"/>
</dbReference>
<dbReference type="AlphaFoldDB" id="A0A1H9NE78"/>
<proteinExistence type="predicted"/>
<accession>A0A1H9NE78</accession>
<evidence type="ECO:0000313" key="4">
    <source>
        <dbReference type="EMBL" id="SER34232.1"/>
    </source>
</evidence>
<gene>
    <name evidence="4" type="ORF">SAMN05421767_1389</name>
</gene>
<name>A0A1H9NE78_9LACT</name>
<dbReference type="RefSeq" id="WP_177159585.1">
    <property type="nucleotide sequence ID" value="NZ_FOGF01000038.1"/>
</dbReference>
<dbReference type="STRING" id="137733.SAMN05421767_1389"/>
<evidence type="ECO:0000256" key="1">
    <source>
        <dbReference type="ARBA" id="ARBA00022676"/>
    </source>
</evidence>
<evidence type="ECO:0000259" key="3">
    <source>
        <dbReference type="Pfam" id="PF00535"/>
    </source>
</evidence>
<dbReference type="SUPFAM" id="SSF53448">
    <property type="entry name" value="Nucleotide-diphospho-sugar transferases"/>
    <property type="match status" value="1"/>
</dbReference>
<evidence type="ECO:0000256" key="2">
    <source>
        <dbReference type="ARBA" id="ARBA00022679"/>
    </source>
</evidence>
<dbReference type="Proteomes" id="UP000198556">
    <property type="component" value="Unassembled WGS sequence"/>
</dbReference>
<evidence type="ECO:0000313" key="5">
    <source>
        <dbReference type="Proteomes" id="UP000198556"/>
    </source>
</evidence>
<dbReference type="Pfam" id="PF00535">
    <property type="entry name" value="Glycos_transf_2"/>
    <property type="match status" value="1"/>
</dbReference>
<reference evidence="4 5" key="1">
    <citation type="submission" date="2016-10" db="EMBL/GenBank/DDBJ databases">
        <authorList>
            <person name="de Groot N.N."/>
        </authorList>
    </citation>
    <scope>NUCLEOTIDE SEQUENCE [LARGE SCALE GENOMIC DNA]</scope>
    <source>
        <strain evidence="4 5">DSM 15827</strain>
    </source>
</reference>
<dbReference type="PANTHER" id="PTHR22916">
    <property type="entry name" value="GLYCOSYLTRANSFERASE"/>
    <property type="match status" value="1"/>
</dbReference>
<keyword evidence="2 4" id="KW-0808">Transferase</keyword>
<dbReference type="Gene3D" id="3.90.550.10">
    <property type="entry name" value="Spore Coat Polysaccharide Biosynthesis Protein SpsA, Chain A"/>
    <property type="match status" value="1"/>
</dbReference>